<dbReference type="RefSeq" id="WP_126819330.1">
    <property type="nucleotide sequence ID" value="NZ_PIPS01000001.1"/>
</dbReference>
<name>A0AA94EFN7_9GAMM</name>
<reference evidence="3" key="1">
    <citation type="journal article" date="2018" name="Front. Microbiol.">
        <title>Genome-Based Analysis Reveals the Taxonomy and Diversity of the Family Idiomarinaceae.</title>
        <authorList>
            <person name="Liu Y."/>
            <person name="Lai Q."/>
            <person name="Shao Z."/>
        </authorList>
    </citation>
    <scope>NUCLEOTIDE SEQUENCE [LARGE SCALE GENOMIC DNA]</scope>
    <source>
        <strain evidence="3">SN-14</strain>
    </source>
</reference>
<evidence type="ECO:0000313" key="3">
    <source>
        <dbReference type="Proteomes" id="UP000286680"/>
    </source>
</evidence>
<dbReference type="AlphaFoldDB" id="A0AA94EFN7"/>
<keyword evidence="3" id="KW-1185">Reference proteome</keyword>
<gene>
    <name evidence="2" type="ORF">CWE23_02740</name>
</gene>
<evidence type="ECO:0000313" key="2">
    <source>
        <dbReference type="EMBL" id="RUO44962.1"/>
    </source>
</evidence>
<dbReference type="EMBL" id="PIPS01000001">
    <property type="protein sequence ID" value="RUO44962.1"/>
    <property type="molecule type" value="Genomic_DNA"/>
</dbReference>
<feature type="coiled-coil region" evidence="1">
    <location>
        <begin position="128"/>
        <end position="177"/>
    </location>
</feature>
<accession>A0AA94EFN7</accession>
<sequence>MSKKTRGKPSKVDQLPGQIKERLDKLLRDGRLTQADILEQVNQAIDASGLPDELKLSRSGLNRYATSMETVGQRIREARAVSDQWIAKLGTEPSGEVSQLLIEMVRTLAFDQVLKMSDSGEAVEPKMLKDLSHAIERLEKAAVESTKRELELRKRMAEDVENDLRGVDGMSEELEDRIRGILLGRE</sequence>
<organism evidence="2 3">
    <name type="scientific">Idiomarina aquatica</name>
    <dbReference type="NCBI Taxonomy" id="1327752"/>
    <lineage>
        <taxon>Bacteria</taxon>
        <taxon>Pseudomonadati</taxon>
        <taxon>Pseudomonadota</taxon>
        <taxon>Gammaproteobacteria</taxon>
        <taxon>Alteromonadales</taxon>
        <taxon>Idiomarinaceae</taxon>
        <taxon>Idiomarina</taxon>
    </lineage>
</organism>
<dbReference type="Pfam" id="PF11985">
    <property type="entry name" value="Phage_Mu_Gp27"/>
    <property type="match status" value="1"/>
</dbReference>
<evidence type="ECO:0008006" key="4">
    <source>
        <dbReference type="Google" id="ProtNLM"/>
    </source>
</evidence>
<evidence type="ECO:0000256" key="1">
    <source>
        <dbReference type="SAM" id="Coils"/>
    </source>
</evidence>
<dbReference type="Proteomes" id="UP000286680">
    <property type="component" value="Unassembled WGS sequence"/>
</dbReference>
<dbReference type="InterPro" id="IPR021874">
    <property type="entry name" value="Phage_Mu_Gp27"/>
</dbReference>
<keyword evidence="1" id="KW-0175">Coiled coil</keyword>
<protein>
    <recommendedName>
        <fullName evidence="4">DUF3486 family protein</fullName>
    </recommendedName>
</protein>
<proteinExistence type="predicted"/>
<comment type="caution">
    <text evidence="2">The sequence shown here is derived from an EMBL/GenBank/DDBJ whole genome shotgun (WGS) entry which is preliminary data.</text>
</comment>